<evidence type="ECO:0000313" key="5">
    <source>
        <dbReference type="Proteomes" id="UP000250266"/>
    </source>
</evidence>
<dbReference type="PANTHER" id="PTHR47990">
    <property type="entry name" value="2-OXOGLUTARATE (2OG) AND FE(II)-DEPENDENT OXYGENASE SUPERFAMILY PROTEIN-RELATED"/>
    <property type="match status" value="1"/>
</dbReference>
<protein>
    <submittedName>
        <fullName evidence="4">Clavaminate synthase-like protein</fullName>
    </submittedName>
</protein>
<evidence type="ECO:0000259" key="3">
    <source>
        <dbReference type="PROSITE" id="PS51471"/>
    </source>
</evidence>
<organism evidence="4 5">
    <name type="scientific">Lepidopterella palustris CBS 459.81</name>
    <dbReference type="NCBI Taxonomy" id="1314670"/>
    <lineage>
        <taxon>Eukaryota</taxon>
        <taxon>Fungi</taxon>
        <taxon>Dikarya</taxon>
        <taxon>Ascomycota</taxon>
        <taxon>Pezizomycotina</taxon>
        <taxon>Dothideomycetes</taxon>
        <taxon>Pleosporomycetidae</taxon>
        <taxon>Mytilinidiales</taxon>
        <taxon>Argynnaceae</taxon>
        <taxon>Lepidopterella</taxon>
    </lineage>
</organism>
<dbReference type="InterPro" id="IPR005123">
    <property type="entry name" value="Oxoglu/Fe-dep_dioxygenase_dom"/>
</dbReference>
<gene>
    <name evidence="4" type="ORF">K432DRAFT_385781</name>
</gene>
<keyword evidence="5" id="KW-1185">Reference proteome</keyword>
<sequence>MGCTSTSNTLPIIDLAPFLDLTSTATARAATAKTIASACLEYGFFYLIGHGIPTSTTDRVISLATEFFQLPKEEKEKIARGDPGGLDGGDGARGYQPLGEQITKGMRDKQEAIDLYREWDCSVERGEKSAGPPYEFLKGPNLWPENPKELKPFYESYVQEQIKVGEALVRAMGMALGLDPASSTAADDDEATADEEVFVKATKNTFWVLRLIGYPALDKPCNADGNVEQYSCGEHSDYGCVTLLLADATPGALQVKLKDGTWMDADPIPGAFVVNIGDMIERWTNGLWQSTRHRVIHRGEGFRVSVPFFYEPDWDAVVQPLQKCIERTGGEDKYGPIKYGDYLLAKAYGNFYNRCQR</sequence>
<dbReference type="GO" id="GO:0044283">
    <property type="term" value="P:small molecule biosynthetic process"/>
    <property type="evidence" value="ECO:0007669"/>
    <property type="project" value="UniProtKB-ARBA"/>
</dbReference>
<dbReference type="SUPFAM" id="SSF51197">
    <property type="entry name" value="Clavaminate synthase-like"/>
    <property type="match status" value="1"/>
</dbReference>
<dbReference type="InterPro" id="IPR044861">
    <property type="entry name" value="IPNS-like_FE2OG_OXY"/>
</dbReference>
<dbReference type="PRINTS" id="PR00682">
    <property type="entry name" value="IPNSYNTHASE"/>
</dbReference>
<dbReference type="Pfam" id="PF14226">
    <property type="entry name" value="DIOX_N"/>
    <property type="match status" value="1"/>
</dbReference>
<dbReference type="InterPro" id="IPR027443">
    <property type="entry name" value="IPNS-like_sf"/>
</dbReference>
<evidence type="ECO:0000256" key="2">
    <source>
        <dbReference type="RuleBase" id="RU003682"/>
    </source>
</evidence>
<evidence type="ECO:0000256" key="1">
    <source>
        <dbReference type="ARBA" id="ARBA00008056"/>
    </source>
</evidence>
<dbReference type="InterPro" id="IPR026992">
    <property type="entry name" value="DIOX_N"/>
</dbReference>
<reference evidence="4 5" key="1">
    <citation type="journal article" date="2016" name="Nat. Commun.">
        <title>Ectomycorrhizal ecology is imprinted in the genome of the dominant symbiotic fungus Cenococcum geophilum.</title>
        <authorList>
            <consortium name="DOE Joint Genome Institute"/>
            <person name="Peter M."/>
            <person name="Kohler A."/>
            <person name="Ohm R.A."/>
            <person name="Kuo A."/>
            <person name="Krutzmann J."/>
            <person name="Morin E."/>
            <person name="Arend M."/>
            <person name="Barry K.W."/>
            <person name="Binder M."/>
            <person name="Choi C."/>
            <person name="Clum A."/>
            <person name="Copeland A."/>
            <person name="Grisel N."/>
            <person name="Haridas S."/>
            <person name="Kipfer T."/>
            <person name="LaButti K."/>
            <person name="Lindquist E."/>
            <person name="Lipzen A."/>
            <person name="Maire R."/>
            <person name="Meier B."/>
            <person name="Mihaltcheva S."/>
            <person name="Molinier V."/>
            <person name="Murat C."/>
            <person name="Poggeler S."/>
            <person name="Quandt C.A."/>
            <person name="Sperisen C."/>
            <person name="Tritt A."/>
            <person name="Tisserant E."/>
            <person name="Crous P.W."/>
            <person name="Henrissat B."/>
            <person name="Nehls U."/>
            <person name="Egli S."/>
            <person name="Spatafora J.W."/>
            <person name="Grigoriev I.V."/>
            <person name="Martin F.M."/>
        </authorList>
    </citation>
    <scope>NUCLEOTIDE SEQUENCE [LARGE SCALE GENOMIC DNA]</scope>
    <source>
        <strain evidence="4 5">CBS 459.81</strain>
    </source>
</reference>
<dbReference type="Proteomes" id="UP000250266">
    <property type="component" value="Unassembled WGS sequence"/>
</dbReference>
<keyword evidence="2" id="KW-0479">Metal-binding</keyword>
<comment type="similarity">
    <text evidence="1 2">Belongs to the iron/ascorbate-dependent oxidoreductase family.</text>
</comment>
<keyword evidence="2" id="KW-0560">Oxidoreductase</keyword>
<dbReference type="GO" id="GO:0016491">
    <property type="term" value="F:oxidoreductase activity"/>
    <property type="evidence" value="ECO:0007669"/>
    <property type="project" value="UniProtKB-KW"/>
</dbReference>
<proteinExistence type="inferred from homology"/>
<dbReference type="EMBL" id="KV745254">
    <property type="protein sequence ID" value="OCK75977.1"/>
    <property type="molecule type" value="Genomic_DNA"/>
</dbReference>
<dbReference type="OrthoDB" id="288590at2759"/>
<dbReference type="AlphaFoldDB" id="A0A8E2JB78"/>
<dbReference type="Gene3D" id="2.60.120.330">
    <property type="entry name" value="B-lactam Antibiotic, Isopenicillin N Synthase, Chain"/>
    <property type="match status" value="1"/>
</dbReference>
<dbReference type="GO" id="GO:0046872">
    <property type="term" value="F:metal ion binding"/>
    <property type="evidence" value="ECO:0007669"/>
    <property type="project" value="UniProtKB-KW"/>
</dbReference>
<accession>A0A8E2JB78</accession>
<dbReference type="PROSITE" id="PS51471">
    <property type="entry name" value="FE2OG_OXY"/>
    <property type="match status" value="1"/>
</dbReference>
<keyword evidence="2" id="KW-0408">Iron</keyword>
<evidence type="ECO:0000313" key="4">
    <source>
        <dbReference type="EMBL" id="OCK75977.1"/>
    </source>
</evidence>
<feature type="domain" description="Fe2OG dioxygenase" evidence="3">
    <location>
        <begin position="204"/>
        <end position="312"/>
    </location>
</feature>
<name>A0A8E2JB78_9PEZI</name>
<dbReference type="Pfam" id="PF03171">
    <property type="entry name" value="2OG-FeII_Oxy"/>
    <property type="match status" value="1"/>
</dbReference>
<dbReference type="InterPro" id="IPR050231">
    <property type="entry name" value="Iron_ascorbate_oxido_reductase"/>
</dbReference>